<comment type="caution">
    <text evidence="1">The sequence shown here is derived from an EMBL/GenBank/DDBJ whole genome shotgun (WGS) entry which is preliminary data.</text>
</comment>
<name>A0ABR3FTU6_9AGAR</name>
<keyword evidence="2" id="KW-1185">Reference proteome</keyword>
<evidence type="ECO:0000313" key="2">
    <source>
        <dbReference type="Proteomes" id="UP001465976"/>
    </source>
</evidence>
<dbReference type="EMBL" id="JBAHYK010000079">
    <property type="protein sequence ID" value="KAL0578903.1"/>
    <property type="molecule type" value="Genomic_DNA"/>
</dbReference>
<sequence length="649" mass="74057">MDGEYLGELKDFVKASISRWEAFQHEIKASPKSREIFGVDWLSALSQEVGKEPKRDLDFLLRLAEERGISGPQIDSLWTWERFPITIRQAGLALPARVQGSPQDALVTDPSDIQDDELVANFDEWILRNEAYLRFLARKCGSNHTSKVRTWTFGLVRIAQLPAVLTLPHDISTKRIAISRPESLPGFCVLGDKRGSKILVQPSQAAFDSSWSQMTGGVLQGLDWSNVFAAGGSVLGALITPEVGAEEIHEKKQWLSSDIDLYVCGLTIHEANKKVEYITRTYQGNLPHGTPFVATRNSQTVTLYSSWPTKRVQIILKLVNNPCDVLLNFDLDSCAVGYDGSNVWMLPRFVRSLETGYNTFTMDLIRGHYLDDRKATRDERVFKYASKGFGVRVLPSYISQCGDLEPTLALMNSVANESRQWTSRFIDFHRSWKFFFNKKHTSSDQDSIPEFSFSQLYMNDPKPMGGSLSSFALFMRHVALWEQDVLHKISIRDDLVTGKEEGDEAYYERDPSYQWTRDFNIPKFCDHLDDYNQRLTAQVEEVAEYILFQPRHSLVWSGVKRVTYSPSASGVLSEDNDLVLPVVMPKEMIHFANELILDSLQEHGVKRMEPPLRIVYEDETQWLSKGLCLATWNIDTVLNWQILDRKIDE</sequence>
<dbReference type="Proteomes" id="UP001465976">
    <property type="component" value="Unassembled WGS sequence"/>
</dbReference>
<dbReference type="PANTHER" id="PTHR43558:SF6">
    <property type="entry name" value="REDUCTASE, PUTATIVE (AFU_ORTHOLOGUE AFUA_3G10540)-RELATED"/>
    <property type="match status" value="1"/>
</dbReference>
<evidence type="ECO:0000313" key="1">
    <source>
        <dbReference type="EMBL" id="KAL0578903.1"/>
    </source>
</evidence>
<reference evidence="1 2" key="1">
    <citation type="submission" date="2024-02" db="EMBL/GenBank/DDBJ databases">
        <title>A draft genome for the cacao thread blight pathogen Marasmius crinis-equi.</title>
        <authorList>
            <person name="Cohen S.P."/>
            <person name="Baruah I.K."/>
            <person name="Amoako-Attah I."/>
            <person name="Bukari Y."/>
            <person name="Meinhardt L.W."/>
            <person name="Bailey B.A."/>
        </authorList>
    </citation>
    <scope>NUCLEOTIDE SEQUENCE [LARGE SCALE GENOMIC DNA]</scope>
    <source>
        <strain evidence="1 2">GH-76</strain>
    </source>
</reference>
<organism evidence="1 2">
    <name type="scientific">Marasmius crinis-equi</name>
    <dbReference type="NCBI Taxonomy" id="585013"/>
    <lineage>
        <taxon>Eukaryota</taxon>
        <taxon>Fungi</taxon>
        <taxon>Dikarya</taxon>
        <taxon>Basidiomycota</taxon>
        <taxon>Agaricomycotina</taxon>
        <taxon>Agaricomycetes</taxon>
        <taxon>Agaricomycetidae</taxon>
        <taxon>Agaricales</taxon>
        <taxon>Marasmiineae</taxon>
        <taxon>Marasmiaceae</taxon>
        <taxon>Marasmius</taxon>
    </lineage>
</organism>
<dbReference type="PANTHER" id="PTHR43558">
    <property type="entry name" value="REDUCTASE, PUTATIVE (AFU_ORTHOLOGUE AFUA_3G10540)-RELATED"/>
    <property type="match status" value="1"/>
</dbReference>
<accession>A0ABR3FTU6</accession>
<dbReference type="InterPro" id="IPR053354">
    <property type="entry name" value="MGDG_epimerase"/>
</dbReference>
<protein>
    <submittedName>
        <fullName evidence="1">Uncharacterized protein</fullName>
    </submittedName>
</protein>
<gene>
    <name evidence="1" type="ORF">V5O48_003094</name>
</gene>
<proteinExistence type="predicted"/>